<dbReference type="HOGENOM" id="CLU_006462_2_3_11"/>
<dbReference type="SMR" id="A9WLA7"/>
<accession>A9WLA7</accession>
<comment type="similarity">
    <text evidence="1">Belongs to the glycosyl hydrolase 13 family.</text>
</comment>
<dbReference type="InterPro" id="IPR006047">
    <property type="entry name" value="GH13_cat_dom"/>
</dbReference>
<dbReference type="Gene3D" id="3.90.400.10">
    <property type="entry name" value="Oligo-1,6-glucosidase, Domain 2"/>
    <property type="match status" value="1"/>
</dbReference>
<gene>
    <name evidence="3" type="ordered locus">RSal33209_0147</name>
</gene>
<dbReference type="AlphaFoldDB" id="A9WLA7"/>
<dbReference type="PANTHER" id="PTHR10357:SF179">
    <property type="entry name" value="NEUTRAL AND BASIC AMINO ACID TRANSPORT PROTEIN RBAT"/>
    <property type="match status" value="1"/>
</dbReference>
<proteinExistence type="inferred from homology"/>
<evidence type="ECO:0000256" key="1">
    <source>
        <dbReference type="ARBA" id="ARBA00008061"/>
    </source>
</evidence>
<dbReference type="eggNOG" id="COG0366">
    <property type="taxonomic scope" value="Bacteria"/>
</dbReference>
<dbReference type="InterPro" id="IPR045857">
    <property type="entry name" value="O16G_dom_2"/>
</dbReference>
<dbReference type="Pfam" id="PF00128">
    <property type="entry name" value="Alpha-amylase"/>
    <property type="match status" value="1"/>
</dbReference>
<dbReference type="SMART" id="SM00642">
    <property type="entry name" value="Aamy"/>
    <property type="match status" value="1"/>
</dbReference>
<dbReference type="STRING" id="288705.RSal33209_0147"/>
<keyword evidence="4" id="KW-1185">Reference proteome</keyword>
<feature type="domain" description="Glycosyl hydrolase family 13 catalytic" evidence="2">
    <location>
        <begin position="27"/>
        <end position="446"/>
    </location>
</feature>
<dbReference type="InterPro" id="IPR017853">
    <property type="entry name" value="GH"/>
</dbReference>
<evidence type="ECO:0000313" key="4">
    <source>
        <dbReference type="Proteomes" id="UP000002007"/>
    </source>
</evidence>
<dbReference type="GO" id="GO:0009313">
    <property type="term" value="P:oligosaccharide catabolic process"/>
    <property type="evidence" value="ECO:0007669"/>
    <property type="project" value="TreeGrafter"/>
</dbReference>
<dbReference type="Gene3D" id="3.20.20.80">
    <property type="entry name" value="Glycosidases"/>
    <property type="match status" value="1"/>
</dbReference>
<reference evidence="4" key="1">
    <citation type="journal article" date="2008" name="J. Bacteriol.">
        <title>Genome sequence of the fish pathogen Renibacterium salmoninarum suggests reductive evolution away from an environmental Arthrobacter ancestor.</title>
        <authorList>
            <person name="Wiens G.D."/>
            <person name="Rockey D.D."/>
            <person name="Wu Z."/>
            <person name="Chang J."/>
            <person name="Levy R."/>
            <person name="Crane S."/>
            <person name="Chen D.S."/>
            <person name="Capri G.R."/>
            <person name="Burnett J.R."/>
            <person name="Sudheesh P.S."/>
            <person name="Schipma M.J."/>
            <person name="Burd H."/>
            <person name="Bhattacharyya A."/>
            <person name="Rhodes L.D."/>
            <person name="Kaul R."/>
            <person name="Strom M.S."/>
        </authorList>
    </citation>
    <scope>NUCLEOTIDE SEQUENCE [LARGE SCALE GENOMIC DNA]</scope>
    <source>
        <strain evidence="4">ATCC 33209 / DSM 20767 / JCM 11484 / NBRC 15589 / NCIMB 2235</strain>
    </source>
</reference>
<dbReference type="Proteomes" id="UP000002007">
    <property type="component" value="Chromosome"/>
</dbReference>
<dbReference type="KEGG" id="rsa:RSal33209_0147"/>
<protein>
    <submittedName>
        <fullName evidence="3">Putative alpha amylase</fullName>
    </submittedName>
</protein>
<dbReference type="EMBL" id="CP000910">
    <property type="protein sequence ID" value="ABY21903.1"/>
    <property type="molecule type" value="Genomic_DNA"/>
</dbReference>
<name>A9WLA7_RENSM</name>
<evidence type="ECO:0000313" key="3">
    <source>
        <dbReference type="EMBL" id="ABY21903.1"/>
    </source>
</evidence>
<dbReference type="PANTHER" id="PTHR10357">
    <property type="entry name" value="ALPHA-AMYLASE FAMILY MEMBER"/>
    <property type="match status" value="1"/>
</dbReference>
<dbReference type="CDD" id="cd11332">
    <property type="entry name" value="AmyAc_OligoGlu_TS"/>
    <property type="match status" value="1"/>
</dbReference>
<sequence>MNLDSATPAPSTPTPGADWWRQAVVYQVYPRSFADQNADGLGDIPGVTSRVPYLSALGVDAIWLSPFYPSALADGGYDVDDYRNVDPRLGSLADFDAMVTAAHGAGIKIVVDIVPNHSSNRHVWFQQALRSAPGSAERARYHFYDGLGPNGDQPPSNWESHFGGGAWTRVTAEMANGEAVVDANGRGQWYLHLFAPEQPDWNWANPEIRADFLQTLRFWSDRGVDGFRVDVAHAMTKDMSLPLRAKLGFSPAVADGTDPLYDRNEVHEVFESWRSVFNEYDTPRTAVAEAWVPFPERQALYARPTELGQAFNFDLLKADFEASEFRQIISKCLAEAAATGSSSTWVFSNHDVIRHASRYGLPAGMTDADQDAWLLSGGLSPALDAERGARRARAATLLMLALPGSAYLYQGEELGLFEVADLPLSALQDPVWEGTAHQRKGRDGCRVPLPWTASGSSYGFGPDAAEGGSAPWLPQPSWFASFAASAQDGVADSSLSLYRAALAARRALQTAETLEWVSSESTELIEFVRPNGWRSLANFGDTELPIRAGLAGAVVVLCSGPGLAPDSVLASDSVIPAETTFWLHS</sequence>
<dbReference type="RefSeq" id="WP_012243611.1">
    <property type="nucleotide sequence ID" value="NC_010168.1"/>
</dbReference>
<dbReference type="GO" id="GO:0004556">
    <property type="term" value="F:alpha-amylase activity"/>
    <property type="evidence" value="ECO:0007669"/>
    <property type="project" value="TreeGrafter"/>
</dbReference>
<dbReference type="SUPFAM" id="SSF51445">
    <property type="entry name" value="(Trans)glycosidases"/>
    <property type="match status" value="1"/>
</dbReference>
<dbReference type="CAZy" id="GH13">
    <property type="family name" value="Glycoside Hydrolase Family 13"/>
</dbReference>
<evidence type="ECO:0000259" key="2">
    <source>
        <dbReference type="SMART" id="SM00642"/>
    </source>
</evidence>
<organism evidence="3 4">
    <name type="scientific">Renibacterium salmoninarum (strain ATCC 33209 / DSM 20767 / JCM 11484 / NBRC 15589 / NCIMB 2235)</name>
    <dbReference type="NCBI Taxonomy" id="288705"/>
    <lineage>
        <taxon>Bacteria</taxon>
        <taxon>Bacillati</taxon>
        <taxon>Actinomycetota</taxon>
        <taxon>Actinomycetes</taxon>
        <taxon>Micrococcales</taxon>
        <taxon>Micrococcaceae</taxon>
        <taxon>Renibacterium</taxon>
    </lineage>
</organism>